<dbReference type="Proteomes" id="UP000053029">
    <property type="component" value="Unassembled WGS sequence"/>
</dbReference>
<feature type="region of interest" description="Disordered" evidence="1">
    <location>
        <begin position="64"/>
        <end position="108"/>
    </location>
</feature>
<dbReference type="OrthoDB" id="4779541at2759"/>
<protein>
    <submittedName>
        <fullName evidence="2">Uncharacterized protein</fullName>
    </submittedName>
</protein>
<feature type="compositionally biased region" description="Basic and acidic residues" evidence="1">
    <location>
        <begin position="64"/>
        <end position="80"/>
    </location>
</feature>
<sequence length="142" mass="15694">MAEKLQQTTQNIVDDIKSGLHGIHGAGDALRGGAMEVLDSVFHKQEGEQRNREIAAHGLAEMRGTEDRFEDRHHQHEAHHLGTQQDGVTEHHHHHSSQGQGSHFADAHARDMAIEEHRKATGIVSEEGDSMSAARAAMQENH</sequence>
<gene>
    <name evidence="2" type="ORF">Z517_03879</name>
</gene>
<feature type="region of interest" description="Disordered" evidence="1">
    <location>
        <begin position="121"/>
        <end position="142"/>
    </location>
</feature>
<dbReference type="GeneID" id="25303369"/>
<dbReference type="VEuPathDB" id="FungiDB:Z517_03879"/>
<accession>A0A0D2DSM2</accession>
<name>A0A0D2DSM2_9EURO</name>
<reference evidence="2 3" key="1">
    <citation type="submission" date="2015-01" db="EMBL/GenBank/DDBJ databases">
        <title>The Genome Sequence of Fonsecaea pedrosoi CBS 271.37.</title>
        <authorList>
            <consortium name="The Broad Institute Genomics Platform"/>
            <person name="Cuomo C."/>
            <person name="de Hoog S."/>
            <person name="Gorbushina A."/>
            <person name="Stielow B."/>
            <person name="Teixiera M."/>
            <person name="Abouelleil A."/>
            <person name="Chapman S.B."/>
            <person name="Priest M."/>
            <person name="Young S.K."/>
            <person name="Wortman J."/>
            <person name="Nusbaum C."/>
            <person name="Birren B."/>
        </authorList>
    </citation>
    <scope>NUCLEOTIDE SEQUENCE [LARGE SCALE GENOMIC DNA]</scope>
    <source>
        <strain evidence="2 3">CBS 271.37</strain>
    </source>
</reference>
<dbReference type="HOGENOM" id="CLU_1815790_0_0_1"/>
<proteinExistence type="predicted"/>
<dbReference type="EMBL" id="KN846971">
    <property type="protein sequence ID" value="KIW80856.1"/>
    <property type="molecule type" value="Genomic_DNA"/>
</dbReference>
<dbReference type="STRING" id="1442368.A0A0D2DSM2"/>
<evidence type="ECO:0000313" key="2">
    <source>
        <dbReference type="EMBL" id="KIW80856.1"/>
    </source>
</evidence>
<organism evidence="2 3">
    <name type="scientific">Fonsecaea pedrosoi CBS 271.37</name>
    <dbReference type="NCBI Taxonomy" id="1442368"/>
    <lineage>
        <taxon>Eukaryota</taxon>
        <taxon>Fungi</taxon>
        <taxon>Dikarya</taxon>
        <taxon>Ascomycota</taxon>
        <taxon>Pezizomycotina</taxon>
        <taxon>Eurotiomycetes</taxon>
        <taxon>Chaetothyriomycetidae</taxon>
        <taxon>Chaetothyriales</taxon>
        <taxon>Herpotrichiellaceae</taxon>
        <taxon>Fonsecaea</taxon>
    </lineage>
</organism>
<dbReference type="RefSeq" id="XP_013284664.1">
    <property type="nucleotide sequence ID" value="XM_013429210.1"/>
</dbReference>
<evidence type="ECO:0000313" key="3">
    <source>
        <dbReference type="Proteomes" id="UP000053029"/>
    </source>
</evidence>
<dbReference type="AlphaFoldDB" id="A0A0D2DSM2"/>
<evidence type="ECO:0000256" key="1">
    <source>
        <dbReference type="SAM" id="MobiDB-lite"/>
    </source>
</evidence>
<keyword evidence="3" id="KW-1185">Reference proteome</keyword>